<dbReference type="RefSeq" id="WP_035585267.1">
    <property type="nucleotide sequence ID" value="NZ_AP031442.1"/>
</dbReference>
<comment type="caution">
    <text evidence="4">The sequence shown here is derived from an EMBL/GenBank/DDBJ whole genome shotgun (WGS) entry which is preliminary data.</text>
</comment>
<name>A0A369N9X5_EGGLN</name>
<organism evidence="4 9">
    <name type="scientific">Eggerthella lenta</name>
    <name type="common">Eubacterium lentum</name>
    <dbReference type="NCBI Taxonomy" id="84112"/>
    <lineage>
        <taxon>Bacteria</taxon>
        <taxon>Bacillati</taxon>
        <taxon>Actinomycetota</taxon>
        <taxon>Coriobacteriia</taxon>
        <taxon>Eggerthellales</taxon>
        <taxon>Eggerthellaceae</taxon>
        <taxon>Eggerthella</taxon>
    </lineage>
</organism>
<dbReference type="EMBL" id="PPTY01000001">
    <property type="protein sequence ID" value="RDB89083.1"/>
    <property type="molecule type" value="Genomic_DNA"/>
</dbReference>
<dbReference type="Proteomes" id="UP000253970">
    <property type="component" value="Unassembled WGS sequence"/>
</dbReference>
<evidence type="ECO:0000313" key="7">
    <source>
        <dbReference type="Proteomes" id="UP000253857"/>
    </source>
</evidence>
<dbReference type="SUPFAM" id="SSF143011">
    <property type="entry name" value="RelE-like"/>
    <property type="match status" value="1"/>
</dbReference>
<dbReference type="Proteomes" id="UP000253915">
    <property type="component" value="Unassembled WGS sequence"/>
</dbReference>
<proteinExistence type="inferred from homology"/>
<dbReference type="Gene3D" id="3.30.2310.20">
    <property type="entry name" value="RelE-like"/>
    <property type="match status" value="1"/>
</dbReference>
<dbReference type="Proteomes" id="UP000436429">
    <property type="component" value="Unassembled WGS sequence"/>
</dbReference>
<dbReference type="EMBL" id="WPOM01000001">
    <property type="protein sequence ID" value="MVN31676.1"/>
    <property type="molecule type" value="Genomic_DNA"/>
</dbReference>
<dbReference type="Pfam" id="PF05016">
    <property type="entry name" value="ParE_toxin"/>
    <property type="match status" value="1"/>
</dbReference>
<dbReference type="InterPro" id="IPR007712">
    <property type="entry name" value="RelE/ParE_toxin"/>
</dbReference>
<evidence type="ECO:0000313" key="10">
    <source>
        <dbReference type="Proteomes" id="UP000436429"/>
    </source>
</evidence>
<sequence length="90" mass="10151">MGYSVELTSGAAKQLQSLDRKTLLLVSELIERLDGCENPCMLPNAKKLQGVKNGWRWRSGTYRVLGTVDGSRITIEVFKIGHRRDVYRGL</sequence>
<evidence type="ECO:0000256" key="2">
    <source>
        <dbReference type="ARBA" id="ARBA00022649"/>
    </source>
</evidence>
<comment type="similarity">
    <text evidence="1">Belongs to the RelE toxin family.</text>
</comment>
<evidence type="ECO:0000313" key="8">
    <source>
        <dbReference type="Proteomes" id="UP000253915"/>
    </source>
</evidence>
<keyword evidence="2" id="KW-1277">Toxin-antitoxin system</keyword>
<evidence type="ECO:0000313" key="4">
    <source>
        <dbReference type="EMBL" id="RDB72894.1"/>
    </source>
</evidence>
<evidence type="ECO:0000313" key="5">
    <source>
        <dbReference type="EMBL" id="RDB89083.1"/>
    </source>
</evidence>
<evidence type="ECO:0000313" key="9">
    <source>
        <dbReference type="Proteomes" id="UP000253970"/>
    </source>
</evidence>
<dbReference type="AlphaFoldDB" id="A0A369N9X5"/>
<reference evidence="3 10" key="2">
    <citation type="submission" date="2019-11" db="EMBL/GenBank/DDBJ databases">
        <title>Whole genome shotgun sequencing (WGS) data from Adlercreutzia equolifaciens ResAG-91, Eggerthella lenta MRI-F36, MRI-F37, MRI-F40, ResAG-49, ResAG-88, ResAG-121, ResAG-145, and Gordonibacter sp. ResAG-5, ResAG-26, ResAG-43, ResAG-50, ResAG-59.</title>
        <authorList>
            <person name="Stoll D.A."/>
            <person name="Danylec N."/>
            <person name="Franz C.M.A.P."/>
            <person name="Huch M."/>
        </authorList>
    </citation>
    <scope>NUCLEOTIDE SEQUENCE [LARGE SCALE GENOMIC DNA]</scope>
    <source>
        <strain evidence="3 10">ResAG-88</strain>
    </source>
</reference>
<evidence type="ECO:0000313" key="6">
    <source>
        <dbReference type="EMBL" id="RDC35431.1"/>
    </source>
</evidence>
<evidence type="ECO:0000313" key="3">
    <source>
        <dbReference type="EMBL" id="MVN31676.1"/>
    </source>
</evidence>
<gene>
    <name evidence="6" type="ORF">C1853_13040</name>
    <name evidence="5" type="ORF">C1871_01040</name>
    <name evidence="4" type="ORF">C1875_02505</name>
    <name evidence="3" type="ORF">GO726_00580</name>
</gene>
<protein>
    <submittedName>
        <fullName evidence="4">Type II toxin-antitoxin system RelE/ParE family toxin</fullName>
    </submittedName>
</protein>
<dbReference type="InterPro" id="IPR035093">
    <property type="entry name" value="RelE/ParE_toxin_dom_sf"/>
</dbReference>
<reference evidence="7 8" key="1">
    <citation type="journal article" date="2018" name="Elife">
        <title>Discovery and characterization of a prevalent human gut bacterial enzyme sufficient for the inactivation of a family of plant toxins.</title>
        <authorList>
            <person name="Koppel N."/>
            <person name="Bisanz J.E."/>
            <person name="Pandelia M.E."/>
            <person name="Turnbaugh P.J."/>
            <person name="Balskus E.P."/>
        </authorList>
    </citation>
    <scope>NUCLEOTIDE SEQUENCE [LARGE SCALE GENOMIC DNA]</scope>
    <source>
        <strain evidence="6 8">16A</strain>
        <strain evidence="5 7">FAA1-1-60AUCSF</strain>
        <strain evidence="4 9">W1 BHI 6</strain>
    </source>
</reference>
<evidence type="ECO:0000256" key="1">
    <source>
        <dbReference type="ARBA" id="ARBA00006226"/>
    </source>
</evidence>
<dbReference type="EMBL" id="PPUQ01000023">
    <property type="protein sequence ID" value="RDC35431.1"/>
    <property type="molecule type" value="Genomic_DNA"/>
</dbReference>
<dbReference type="PANTHER" id="PTHR35601:SF1">
    <property type="entry name" value="TOXIN RELE"/>
    <property type="match status" value="1"/>
</dbReference>
<dbReference type="Proteomes" id="UP000253857">
    <property type="component" value="Unassembled WGS sequence"/>
</dbReference>
<dbReference type="EMBL" id="PPTU01000002">
    <property type="protein sequence ID" value="RDB72894.1"/>
    <property type="molecule type" value="Genomic_DNA"/>
</dbReference>
<accession>A0A369N9X5</accession>
<dbReference type="PANTHER" id="PTHR35601">
    <property type="entry name" value="TOXIN RELE"/>
    <property type="match status" value="1"/>
</dbReference>